<reference evidence="3 4" key="1">
    <citation type="submission" date="2019-02" db="EMBL/GenBank/DDBJ databases">
        <title>Complete Genome Sequence of Desulfovibrio desulfuricans IC1, a Sulfonate Utilizing Anaerobe.</title>
        <authorList>
            <person name="Day L.A."/>
            <person name="De Leon K.B."/>
            <person name="Wall J.D."/>
        </authorList>
    </citation>
    <scope>NUCLEOTIDE SEQUENCE [LARGE SCALE GENOMIC DNA]</scope>
    <source>
        <strain evidence="3 4">IC1</strain>
    </source>
</reference>
<dbReference type="Pfam" id="PF01425">
    <property type="entry name" value="Amidase"/>
    <property type="match status" value="1"/>
</dbReference>
<dbReference type="EMBL" id="CP036295">
    <property type="protein sequence ID" value="QCC86162.1"/>
    <property type="molecule type" value="Genomic_DNA"/>
</dbReference>
<dbReference type="EC" id="3.5.1.4" evidence="3"/>
<evidence type="ECO:0000259" key="2">
    <source>
        <dbReference type="Pfam" id="PF01425"/>
    </source>
</evidence>
<dbReference type="OrthoDB" id="9811471at2"/>
<protein>
    <submittedName>
        <fullName evidence="3">Amidase</fullName>
        <ecNumber evidence="3">3.5.1.4</ecNumber>
    </submittedName>
</protein>
<evidence type="ECO:0000313" key="4">
    <source>
        <dbReference type="Proteomes" id="UP000297065"/>
    </source>
</evidence>
<proteinExistence type="inferred from homology"/>
<name>A0A4P7UR86_DESDE</name>
<comment type="similarity">
    <text evidence="1">Belongs to the amidase family.</text>
</comment>
<dbReference type="AlphaFoldDB" id="A0A4P7UR86"/>
<dbReference type="InterPro" id="IPR036928">
    <property type="entry name" value="AS_sf"/>
</dbReference>
<dbReference type="PANTHER" id="PTHR11895">
    <property type="entry name" value="TRANSAMIDASE"/>
    <property type="match status" value="1"/>
</dbReference>
<dbReference type="NCBIfam" id="NF004815">
    <property type="entry name" value="PRK06169.1"/>
    <property type="match status" value="1"/>
</dbReference>
<dbReference type="RefSeq" id="WP_136400270.1">
    <property type="nucleotide sequence ID" value="NZ_CP036295.1"/>
</dbReference>
<feature type="domain" description="Amidase" evidence="2">
    <location>
        <begin position="29"/>
        <end position="445"/>
    </location>
</feature>
<dbReference type="GO" id="GO:0004040">
    <property type="term" value="F:amidase activity"/>
    <property type="evidence" value="ECO:0007669"/>
    <property type="project" value="UniProtKB-EC"/>
</dbReference>
<dbReference type="Proteomes" id="UP000297065">
    <property type="component" value="Chromosome"/>
</dbReference>
<dbReference type="InterPro" id="IPR023631">
    <property type="entry name" value="Amidase_dom"/>
</dbReference>
<accession>A0A4P7UR86</accession>
<dbReference type="SUPFAM" id="SSF75304">
    <property type="entry name" value="Amidase signature (AS) enzymes"/>
    <property type="match status" value="1"/>
</dbReference>
<sequence length="471" mass="49739">MSHADDPGEMSAVELGKLFRQKKLSPVEAAKASLGRIARFNEHVNAFCHVDEQGALAAARAAEQRFMKNSPLSPIDGVPSSIKDLTLAAGMPTHKGSLTVDPNANPGVDAPFTQRMREAGAVLLGKTATPEFGWKGVTDNPVSGITRNPWNTGRTSGGSSGGAAVAAALNMGVLHQGSDAGGSIRIPAGFCGVFGMKPSFGFIPQWPASAMTTLSHMGAISRSVADAALMLNVTARPDSRDSYQGWGFPADWTSDLEKPLAGLKAAYSPTLGYVQVHPEVRQAVDRAVALLETLGAVVEQTDPGFADPVDSFNTLWFAGAAKILAGVTDEMKKRMDPGLAAIGEQGQSISAVAYLKATEARSVLAETMARFHQRYDVLLTPALPITAFEAGRNNPVGDPNGNWVSWTPFTYPFNMTQQPASSVPCGFDAQGLPVGISVVAAKYDDLTAMRVSYALERALKPVFPSEPVNRA</sequence>
<evidence type="ECO:0000256" key="1">
    <source>
        <dbReference type="ARBA" id="ARBA00009199"/>
    </source>
</evidence>
<keyword evidence="3" id="KW-0378">Hydrolase</keyword>
<dbReference type="PANTHER" id="PTHR11895:SF7">
    <property type="entry name" value="GLUTAMYL-TRNA(GLN) AMIDOTRANSFERASE SUBUNIT A, MITOCHONDRIAL"/>
    <property type="match status" value="1"/>
</dbReference>
<evidence type="ECO:0000313" key="3">
    <source>
        <dbReference type="EMBL" id="QCC86162.1"/>
    </source>
</evidence>
<dbReference type="Gene3D" id="3.90.1300.10">
    <property type="entry name" value="Amidase signature (AS) domain"/>
    <property type="match status" value="1"/>
</dbReference>
<gene>
    <name evidence="3" type="ORF">DDIC_09810</name>
</gene>
<organism evidence="3 4">
    <name type="scientific">Desulfovibrio desulfuricans</name>
    <dbReference type="NCBI Taxonomy" id="876"/>
    <lineage>
        <taxon>Bacteria</taxon>
        <taxon>Pseudomonadati</taxon>
        <taxon>Thermodesulfobacteriota</taxon>
        <taxon>Desulfovibrionia</taxon>
        <taxon>Desulfovibrionales</taxon>
        <taxon>Desulfovibrionaceae</taxon>
        <taxon>Desulfovibrio</taxon>
    </lineage>
</organism>
<dbReference type="InterPro" id="IPR000120">
    <property type="entry name" value="Amidase"/>
</dbReference>